<comment type="caution">
    <text evidence="1">The sequence shown here is derived from an EMBL/GenBank/DDBJ whole genome shotgun (WGS) entry which is preliminary data.</text>
</comment>
<keyword evidence="2" id="KW-1185">Reference proteome</keyword>
<sequence>MAVGPEGKFAPVPGQYTTYTPCQVNWLVSPPTKENGHKVSTMQKIRYFGVIEVKPIPNLPNFQNLSAIATIHKVGELAPTPKEEFSYDATNPRFHFNAIPCDIQPSTQDSCRYILLRHVHFPLPGIYKLQITVKAMCVAEVNGQSEFTHHDIDRMFEFHVEVEDGVTWDEERKDEPSREVLAHLERYRVMGCAGYKDKQTHEWVPQNPMYCKNPRRRG</sequence>
<evidence type="ECO:0000313" key="1">
    <source>
        <dbReference type="EMBL" id="KAK3954401.1"/>
    </source>
</evidence>
<dbReference type="EMBL" id="MU859090">
    <property type="protein sequence ID" value="KAK3954401.1"/>
    <property type="molecule type" value="Genomic_DNA"/>
</dbReference>
<proteinExistence type="predicted"/>
<gene>
    <name evidence="1" type="ORF">QBC32DRAFT_384411</name>
</gene>
<accession>A0AAN6P0I7</accession>
<organism evidence="1 2">
    <name type="scientific">Pseudoneurospora amorphoporcata</name>
    <dbReference type="NCBI Taxonomy" id="241081"/>
    <lineage>
        <taxon>Eukaryota</taxon>
        <taxon>Fungi</taxon>
        <taxon>Dikarya</taxon>
        <taxon>Ascomycota</taxon>
        <taxon>Pezizomycotina</taxon>
        <taxon>Sordariomycetes</taxon>
        <taxon>Sordariomycetidae</taxon>
        <taxon>Sordariales</taxon>
        <taxon>Sordariaceae</taxon>
        <taxon>Pseudoneurospora</taxon>
    </lineage>
</organism>
<reference evidence="1" key="2">
    <citation type="submission" date="2023-06" db="EMBL/GenBank/DDBJ databases">
        <authorList>
            <consortium name="Lawrence Berkeley National Laboratory"/>
            <person name="Mondo S.J."/>
            <person name="Hensen N."/>
            <person name="Bonometti L."/>
            <person name="Westerberg I."/>
            <person name="Brannstrom I.O."/>
            <person name="Guillou S."/>
            <person name="Cros-Aarteil S."/>
            <person name="Calhoun S."/>
            <person name="Haridas S."/>
            <person name="Kuo A."/>
            <person name="Pangilinan J."/>
            <person name="Riley R."/>
            <person name="Labutti K."/>
            <person name="Andreopoulos B."/>
            <person name="Lipzen A."/>
            <person name="Chen C."/>
            <person name="Yanf M."/>
            <person name="Daum C."/>
            <person name="Ng V."/>
            <person name="Clum A."/>
            <person name="Steindorff A."/>
            <person name="Ohm R."/>
            <person name="Martin F."/>
            <person name="Silar P."/>
            <person name="Natvig D."/>
            <person name="Lalanne C."/>
            <person name="Gautier V."/>
            <person name="Ament-Velasquez S.L."/>
            <person name="Kruys A."/>
            <person name="Hutchinson M.I."/>
            <person name="Powell A.J."/>
            <person name="Barry K."/>
            <person name="Miller A.N."/>
            <person name="Grigoriev I.V."/>
            <person name="Debuchy R."/>
            <person name="Gladieux P."/>
            <person name="Thoren M.H."/>
            <person name="Johannesson H."/>
        </authorList>
    </citation>
    <scope>NUCLEOTIDE SEQUENCE</scope>
    <source>
        <strain evidence="1">CBS 626.80</strain>
    </source>
</reference>
<dbReference type="AlphaFoldDB" id="A0AAN6P0I7"/>
<name>A0AAN6P0I7_9PEZI</name>
<dbReference type="Proteomes" id="UP001303222">
    <property type="component" value="Unassembled WGS sequence"/>
</dbReference>
<evidence type="ECO:0000313" key="2">
    <source>
        <dbReference type="Proteomes" id="UP001303222"/>
    </source>
</evidence>
<protein>
    <submittedName>
        <fullName evidence="1">Uncharacterized protein</fullName>
    </submittedName>
</protein>
<reference evidence="1" key="1">
    <citation type="journal article" date="2023" name="Mol. Phylogenet. Evol.">
        <title>Genome-scale phylogeny and comparative genomics of the fungal order Sordariales.</title>
        <authorList>
            <person name="Hensen N."/>
            <person name="Bonometti L."/>
            <person name="Westerberg I."/>
            <person name="Brannstrom I.O."/>
            <person name="Guillou S."/>
            <person name="Cros-Aarteil S."/>
            <person name="Calhoun S."/>
            <person name="Haridas S."/>
            <person name="Kuo A."/>
            <person name="Mondo S."/>
            <person name="Pangilinan J."/>
            <person name="Riley R."/>
            <person name="LaButti K."/>
            <person name="Andreopoulos B."/>
            <person name="Lipzen A."/>
            <person name="Chen C."/>
            <person name="Yan M."/>
            <person name="Daum C."/>
            <person name="Ng V."/>
            <person name="Clum A."/>
            <person name="Steindorff A."/>
            <person name="Ohm R.A."/>
            <person name="Martin F."/>
            <person name="Silar P."/>
            <person name="Natvig D.O."/>
            <person name="Lalanne C."/>
            <person name="Gautier V."/>
            <person name="Ament-Velasquez S.L."/>
            <person name="Kruys A."/>
            <person name="Hutchinson M.I."/>
            <person name="Powell A.J."/>
            <person name="Barry K."/>
            <person name="Miller A.N."/>
            <person name="Grigoriev I.V."/>
            <person name="Debuchy R."/>
            <person name="Gladieux P."/>
            <person name="Hiltunen Thoren M."/>
            <person name="Johannesson H."/>
        </authorList>
    </citation>
    <scope>NUCLEOTIDE SEQUENCE</scope>
    <source>
        <strain evidence="1">CBS 626.80</strain>
    </source>
</reference>